<feature type="region of interest" description="Disordered" evidence="1">
    <location>
        <begin position="46"/>
        <end position="96"/>
    </location>
</feature>
<evidence type="ECO:0000313" key="2">
    <source>
        <dbReference type="EMBL" id="MPC41552.1"/>
    </source>
</evidence>
<reference evidence="2 3" key="1">
    <citation type="submission" date="2019-05" db="EMBL/GenBank/DDBJ databases">
        <title>Another draft genome of Portunus trituberculatus and its Hox gene families provides insights of decapod evolution.</title>
        <authorList>
            <person name="Jeong J.-H."/>
            <person name="Song I."/>
            <person name="Kim S."/>
            <person name="Choi T."/>
            <person name="Kim D."/>
            <person name="Ryu S."/>
            <person name="Kim W."/>
        </authorList>
    </citation>
    <scope>NUCLEOTIDE SEQUENCE [LARGE SCALE GENOMIC DNA]</scope>
    <source>
        <tissue evidence="2">Muscle</tissue>
    </source>
</reference>
<feature type="compositionally biased region" description="Basic and acidic residues" evidence="1">
    <location>
        <begin position="57"/>
        <end position="74"/>
    </location>
</feature>
<keyword evidence="3" id="KW-1185">Reference proteome</keyword>
<organism evidence="2 3">
    <name type="scientific">Portunus trituberculatus</name>
    <name type="common">Swimming crab</name>
    <name type="synonym">Neptunus trituberculatus</name>
    <dbReference type="NCBI Taxonomy" id="210409"/>
    <lineage>
        <taxon>Eukaryota</taxon>
        <taxon>Metazoa</taxon>
        <taxon>Ecdysozoa</taxon>
        <taxon>Arthropoda</taxon>
        <taxon>Crustacea</taxon>
        <taxon>Multicrustacea</taxon>
        <taxon>Malacostraca</taxon>
        <taxon>Eumalacostraca</taxon>
        <taxon>Eucarida</taxon>
        <taxon>Decapoda</taxon>
        <taxon>Pleocyemata</taxon>
        <taxon>Brachyura</taxon>
        <taxon>Eubrachyura</taxon>
        <taxon>Portunoidea</taxon>
        <taxon>Portunidae</taxon>
        <taxon>Portuninae</taxon>
        <taxon>Portunus</taxon>
    </lineage>
</organism>
<accession>A0A5B7F4X7</accession>
<name>A0A5B7F4X7_PORTR</name>
<proteinExistence type="predicted"/>
<evidence type="ECO:0000256" key="1">
    <source>
        <dbReference type="SAM" id="MobiDB-lite"/>
    </source>
</evidence>
<gene>
    <name evidence="2" type="ORF">E2C01_035151</name>
</gene>
<dbReference type="AlphaFoldDB" id="A0A5B7F4X7"/>
<dbReference type="EMBL" id="VSRR010005102">
    <property type="protein sequence ID" value="MPC41552.1"/>
    <property type="molecule type" value="Genomic_DNA"/>
</dbReference>
<evidence type="ECO:0000313" key="3">
    <source>
        <dbReference type="Proteomes" id="UP000324222"/>
    </source>
</evidence>
<protein>
    <submittedName>
        <fullName evidence="2">Uncharacterized protein</fullName>
    </submittedName>
</protein>
<dbReference type="Proteomes" id="UP000324222">
    <property type="component" value="Unassembled WGS sequence"/>
</dbReference>
<sequence length="96" mass="10600">MQVQGWACRVQTHASTPARQHAGTSLHAAHALFQQTVYFCLLRRGEKSESESGNFPDKNRTSWRATRETIRRVGQDPPPPTPATVPAPTYDSGALL</sequence>
<comment type="caution">
    <text evidence="2">The sequence shown here is derived from an EMBL/GenBank/DDBJ whole genome shotgun (WGS) entry which is preliminary data.</text>
</comment>
<feature type="compositionally biased region" description="Pro residues" evidence="1">
    <location>
        <begin position="76"/>
        <end position="85"/>
    </location>
</feature>